<protein>
    <recommendedName>
        <fullName evidence="6 7">Large ribosomal subunit protein bL9</fullName>
    </recommendedName>
</protein>
<evidence type="ECO:0000256" key="3">
    <source>
        <dbReference type="ARBA" id="ARBA00022884"/>
    </source>
</evidence>
<dbReference type="SUPFAM" id="SSF55653">
    <property type="entry name" value="Ribosomal protein L9 C-domain"/>
    <property type="match status" value="1"/>
</dbReference>
<dbReference type="InterPro" id="IPR009027">
    <property type="entry name" value="Ribosomal_bL9/RNase_H1_N"/>
</dbReference>
<keyword evidence="4 7" id="KW-0689">Ribosomal protein</keyword>
<evidence type="ECO:0000256" key="7">
    <source>
        <dbReference type="HAMAP-Rule" id="MF_00503"/>
    </source>
</evidence>
<dbReference type="InterPro" id="IPR020070">
    <property type="entry name" value="Ribosomal_bL9_N"/>
</dbReference>
<organism evidence="10 11">
    <name type="scientific">Dorea hominis</name>
    <dbReference type="NCBI Taxonomy" id="2763040"/>
    <lineage>
        <taxon>Bacteria</taxon>
        <taxon>Bacillati</taxon>
        <taxon>Bacillota</taxon>
        <taxon>Clostridia</taxon>
        <taxon>Lachnospirales</taxon>
        <taxon>Lachnospiraceae</taxon>
        <taxon>Dorea</taxon>
    </lineage>
</organism>
<keyword evidence="11" id="KW-1185">Reference proteome</keyword>
<evidence type="ECO:0000259" key="8">
    <source>
        <dbReference type="Pfam" id="PF01281"/>
    </source>
</evidence>
<comment type="function">
    <text evidence="7">Binds to the 23S rRNA.</text>
</comment>
<proteinExistence type="inferred from homology"/>
<keyword evidence="2 7" id="KW-0699">rRNA-binding</keyword>
<reference evidence="10 11" key="1">
    <citation type="submission" date="2020-08" db="EMBL/GenBank/DDBJ databases">
        <title>Genome public.</title>
        <authorList>
            <person name="Liu C."/>
            <person name="Sun Q."/>
        </authorList>
    </citation>
    <scope>NUCLEOTIDE SEQUENCE [LARGE SCALE GENOMIC DNA]</scope>
    <source>
        <strain evidence="10 11">NSJ-36</strain>
    </source>
</reference>
<dbReference type="RefSeq" id="WP_186855408.1">
    <property type="nucleotide sequence ID" value="NZ_JACOOY010000003.1"/>
</dbReference>
<evidence type="ECO:0000259" key="9">
    <source>
        <dbReference type="Pfam" id="PF03948"/>
    </source>
</evidence>
<dbReference type="InterPro" id="IPR020069">
    <property type="entry name" value="Ribosomal_bL9_C"/>
</dbReference>
<dbReference type="NCBIfam" id="TIGR00158">
    <property type="entry name" value="L9"/>
    <property type="match status" value="1"/>
</dbReference>
<name>A0ABR7ESG9_9FIRM</name>
<dbReference type="GO" id="GO:0005840">
    <property type="term" value="C:ribosome"/>
    <property type="evidence" value="ECO:0007669"/>
    <property type="project" value="UniProtKB-KW"/>
</dbReference>
<feature type="domain" description="Ribosomal protein L9" evidence="8">
    <location>
        <begin position="1"/>
        <end position="47"/>
    </location>
</feature>
<comment type="caution">
    <text evidence="10">The sequence shown here is derived from an EMBL/GenBank/DDBJ whole genome shotgun (WGS) entry which is preliminary data.</text>
</comment>
<evidence type="ECO:0000313" key="10">
    <source>
        <dbReference type="EMBL" id="MBC5664298.1"/>
    </source>
</evidence>
<dbReference type="InterPro" id="IPR036935">
    <property type="entry name" value="Ribosomal_bL9_N_sf"/>
</dbReference>
<dbReference type="InterPro" id="IPR020594">
    <property type="entry name" value="Ribosomal_bL9_bac/chp"/>
</dbReference>
<dbReference type="HAMAP" id="MF_00503">
    <property type="entry name" value="Ribosomal_bL9"/>
    <property type="match status" value="1"/>
</dbReference>
<evidence type="ECO:0000313" key="11">
    <source>
        <dbReference type="Proteomes" id="UP000647235"/>
    </source>
</evidence>
<keyword evidence="5 7" id="KW-0687">Ribonucleoprotein</keyword>
<dbReference type="PANTHER" id="PTHR21368">
    <property type="entry name" value="50S RIBOSOMAL PROTEIN L9"/>
    <property type="match status" value="1"/>
</dbReference>
<dbReference type="SUPFAM" id="SSF55658">
    <property type="entry name" value="L9 N-domain-like"/>
    <property type="match status" value="1"/>
</dbReference>
<dbReference type="InterPro" id="IPR036791">
    <property type="entry name" value="Ribosomal_bL9_C_sf"/>
</dbReference>
<dbReference type="Pfam" id="PF03948">
    <property type="entry name" value="Ribosomal_L9_C"/>
    <property type="match status" value="1"/>
</dbReference>
<feature type="domain" description="Large ribosomal subunit protein bL9 C-terminal" evidence="9">
    <location>
        <begin position="64"/>
        <end position="146"/>
    </location>
</feature>
<dbReference type="Pfam" id="PF01281">
    <property type="entry name" value="Ribosomal_L9_N"/>
    <property type="match status" value="1"/>
</dbReference>
<accession>A0ABR7ESG9</accession>
<dbReference type="EMBL" id="JACOOY010000003">
    <property type="protein sequence ID" value="MBC5664298.1"/>
    <property type="molecule type" value="Genomic_DNA"/>
</dbReference>
<sequence length="149" mass="16245">MKVILKEDVKSLGKKGEIVNVSDGYARNFILKTGKGIEANTKNLNDLKLKKANDDKVAQEHYEAAVELGKKIEAGKIEVSIKTGEGGKAFGSVSSKEIATEVKAQMELEVDKKKVQLKDAIKALGTYEVPIKLHPKVTAKLKVIVKEEA</sequence>
<gene>
    <name evidence="7" type="primary">rplI</name>
    <name evidence="10" type="ORF">H8S07_03220</name>
</gene>
<comment type="similarity">
    <text evidence="1 7">Belongs to the bacterial ribosomal protein bL9 family.</text>
</comment>
<dbReference type="Gene3D" id="3.40.5.10">
    <property type="entry name" value="Ribosomal protein L9, N-terminal domain"/>
    <property type="match status" value="1"/>
</dbReference>
<evidence type="ECO:0000256" key="1">
    <source>
        <dbReference type="ARBA" id="ARBA00010605"/>
    </source>
</evidence>
<evidence type="ECO:0000256" key="4">
    <source>
        <dbReference type="ARBA" id="ARBA00022980"/>
    </source>
</evidence>
<evidence type="ECO:0000256" key="2">
    <source>
        <dbReference type="ARBA" id="ARBA00022730"/>
    </source>
</evidence>
<dbReference type="Proteomes" id="UP000647235">
    <property type="component" value="Unassembled WGS sequence"/>
</dbReference>
<dbReference type="InterPro" id="IPR000244">
    <property type="entry name" value="Ribosomal_bL9"/>
</dbReference>
<evidence type="ECO:0000256" key="6">
    <source>
        <dbReference type="ARBA" id="ARBA00035292"/>
    </source>
</evidence>
<keyword evidence="3 7" id="KW-0694">RNA-binding</keyword>
<evidence type="ECO:0000256" key="5">
    <source>
        <dbReference type="ARBA" id="ARBA00023274"/>
    </source>
</evidence>
<dbReference type="Gene3D" id="3.10.430.100">
    <property type="entry name" value="Ribosomal protein L9, C-terminal domain"/>
    <property type="match status" value="1"/>
</dbReference>